<dbReference type="InterPro" id="IPR036663">
    <property type="entry name" value="Fumarylacetoacetase_C_sf"/>
</dbReference>
<dbReference type="PANTHER" id="PTHR30143">
    <property type="entry name" value="ACID HYDRATASE"/>
    <property type="match status" value="1"/>
</dbReference>
<dbReference type="STRING" id="113562.SAMN04489716_4287"/>
<feature type="compositionally biased region" description="Low complexity" evidence="2">
    <location>
        <begin position="273"/>
        <end position="282"/>
    </location>
</feature>
<reference evidence="4 5" key="1">
    <citation type="submission" date="2016-10" db="EMBL/GenBank/DDBJ databases">
        <authorList>
            <person name="de Groot N.N."/>
        </authorList>
    </citation>
    <scope>NUCLEOTIDE SEQUENCE [LARGE SCALE GENOMIC DNA]</scope>
    <source>
        <strain evidence="4 5">DSM 43941</strain>
    </source>
</reference>
<dbReference type="GO" id="GO:0008684">
    <property type="term" value="F:2-oxopent-4-enoate hydratase activity"/>
    <property type="evidence" value="ECO:0007669"/>
    <property type="project" value="TreeGrafter"/>
</dbReference>
<dbReference type="InterPro" id="IPR050772">
    <property type="entry name" value="Hydratase-Decarb/MhpD_sf"/>
</dbReference>
<dbReference type="GO" id="GO:0005737">
    <property type="term" value="C:cytoplasm"/>
    <property type="evidence" value="ECO:0007669"/>
    <property type="project" value="TreeGrafter"/>
</dbReference>
<dbReference type="PANTHER" id="PTHR30143:SF0">
    <property type="entry name" value="2-KETO-4-PENTENOATE HYDRATASE"/>
    <property type="match status" value="1"/>
</dbReference>
<keyword evidence="5" id="KW-1185">Reference proteome</keyword>
<sequence length="317" mass="33950">MLNATELGELAGRLWAAERERVPIGPLVRDYPGLSVADAYAIQLHNIRRRSAGVVGHKVGLSSKAMQEMMGVGEPDYGHLLADMRLFEDLVVDASRYCFPRVEIEVAFLLGDDLPGEGCTEDDVLAATEALAPSIELIDSRIIDWKISLPDTIADNASSAGFVVGPGRVPPKDIDPRGIAAVLRRGGEVVAAGRSDAVLGNPVTAVAWLARKVARFGVRLRAGHLIMPGACARAVDVHPGDEFRAEFSGLGEVRLTFAAPADSVHRGPRAKQVEQVKQVEQAKQAERSEQTERSGHAEQAGRADRSERVGNEGEGDG</sequence>
<dbReference type="SUPFAM" id="SSF56529">
    <property type="entry name" value="FAH"/>
    <property type="match status" value="1"/>
</dbReference>
<feature type="region of interest" description="Disordered" evidence="2">
    <location>
        <begin position="263"/>
        <end position="317"/>
    </location>
</feature>
<accession>A0A1H2B2L2</accession>
<feature type="domain" description="Fumarylacetoacetase-like C-terminal" evidence="3">
    <location>
        <begin position="101"/>
        <end position="256"/>
    </location>
</feature>
<dbReference type="Gene3D" id="3.90.850.10">
    <property type="entry name" value="Fumarylacetoacetase-like, C-terminal domain"/>
    <property type="match status" value="1"/>
</dbReference>
<dbReference type="Pfam" id="PF01557">
    <property type="entry name" value="FAA_hydrolase"/>
    <property type="match status" value="1"/>
</dbReference>
<proteinExistence type="predicted"/>
<dbReference type="RefSeq" id="WP_231954679.1">
    <property type="nucleotide sequence ID" value="NZ_BOMJ01000046.1"/>
</dbReference>
<organism evidence="4 5">
    <name type="scientific">Actinoplanes derwentensis</name>
    <dbReference type="NCBI Taxonomy" id="113562"/>
    <lineage>
        <taxon>Bacteria</taxon>
        <taxon>Bacillati</taxon>
        <taxon>Actinomycetota</taxon>
        <taxon>Actinomycetes</taxon>
        <taxon>Micromonosporales</taxon>
        <taxon>Micromonosporaceae</taxon>
        <taxon>Actinoplanes</taxon>
    </lineage>
</organism>
<evidence type="ECO:0000313" key="4">
    <source>
        <dbReference type="EMBL" id="SDT52413.1"/>
    </source>
</evidence>
<dbReference type="InterPro" id="IPR011234">
    <property type="entry name" value="Fumarylacetoacetase-like_C"/>
</dbReference>
<evidence type="ECO:0000313" key="5">
    <source>
        <dbReference type="Proteomes" id="UP000198688"/>
    </source>
</evidence>
<dbReference type="Proteomes" id="UP000198688">
    <property type="component" value="Chromosome I"/>
</dbReference>
<evidence type="ECO:0000256" key="1">
    <source>
        <dbReference type="ARBA" id="ARBA00023239"/>
    </source>
</evidence>
<keyword evidence="1" id="KW-0456">Lyase</keyword>
<evidence type="ECO:0000256" key="2">
    <source>
        <dbReference type="SAM" id="MobiDB-lite"/>
    </source>
</evidence>
<name>A0A1H2B2L2_9ACTN</name>
<protein>
    <submittedName>
        <fullName evidence="4">2-keto-4-pentenoate hydratase</fullName>
    </submittedName>
</protein>
<dbReference type="AlphaFoldDB" id="A0A1H2B2L2"/>
<feature type="compositionally biased region" description="Basic and acidic residues" evidence="2">
    <location>
        <begin position="283"/>
        <end position="311"/>
    </location>
</feature>
<dbReference type="EMBL" id="LT629758">
    <property type="protein sequence ID" value="SDT52413.1"/>
    <property type="molecule type" value="Genomic_DNA"/>
</dbReference>
<evidence type="ECO:0000259" key="3">
    <source>
        <dbReference type="Pfam" id="PF01557"/>
    </source>
</evidence>
<gene>
    <name evidence="4" type="ORF">SAMN04489716_4287</name>
</gene>